<feature type="region of interest" description="Disordered" evidence="4">
    <location>
        <begin position="492"/>
        <end position="516"/>
    </location>
</feature>
<dbReference type="EMBL" id="NWSH01002042">
    <property type="protein sequence ID" value="PCG69329.1"/>
    <property type="molecule type" value="Genomic_DNA"/>
</dbReference>
<dbReference type="InterPro" id="IPR036322">
    <property type="entry name" value="WD40_repeat_dom_sf"/>
</dbReference>
<dbReference type="InterPro" id="IPR045151">
    <property type="entry name" value="DCAF8"/>
</dbReference>
<dbReference type="SUPFAM" id="SSF50978">
    <property type="entry name" value="WD40 repeat-like"/>
    <property type="match status" value="1"/>
</dbReference>
<feature type="compositionally biased region" description="Basic residues" evidence="4">
    <location>
        <begin position="785"/>
        <end position="794"/>
    </location>
</feature>
<feature type="compositionally biased region" description="Polar residues" evidence="4">
    <location>
        <begin position="760"/>
        <end position="769"/>
    </location>
</feature>
<organism evidence="5">
    <name type="scientific">Heliothis virescens</name>
    <name type="common">Tobacco budworm moth</name>
    <dbReference type="NCBI Taxonomy" id="7102"/>
    <lineage>
        <taxon>Eukaryota</taxon>
        <taxon>Metazoa</taxon>
        <taxon>Ecdysozoa</taxon>
        <taxon>Arthropoda</taxon>
        <taxon>Hexapoda</taxon>
        <taxon>Insecta</taxon>
        <taxon>Pterygota</taxon>
        <taxon>Neoptera</taxon>
        <taxon>Endopterygota</taxon>
        <taxon>Lepidoptera</taxon>
        <taxon>Glossata</taxon>
        <taxon>Ditrysia</taxon>
        <taxon>Noctuoidea</taxon>
        <taxon>Noctuidae</taxon>
        <taxon>Heliothinae</taxon>
        <taxon>Heliothis</taxon>
    </lineage>
</organism>
<feature type="compositionally biased region" description="Low complexity" evidence="4">
    <location>
        <begin position="433"/>
        <end position="442"/>
    </location>
</feature>
<dbReference type="Gene3D" id="2.130.10.10">
    <property type="entry name" value="YVTN repeat-like/Quinoprotein amine dehydrogenase"/>
    <property type="match status" value="3"/>
</dbReference>
<feature type="repeat" description="WD" evidence="3">
    <location>
        <begin position="42"/>
        <end position="74"/>
    </location>
</feature>
<sequence length="805" mass="90083">MANIANPVSYLNRREYGLIPDIKSQFFNKRLNAAKNLYRRELVCHFGCVNAIEFSSNGELLVSGGDDRRVMLWQFGQAILDRGKPIAMKGLHQSNVFCLGITNDNQKIYSGGNDDIVIVHDLESKCPLEVLQHQRAVCSLSIDPFNERVVTTAGNDGRLLLFDTRQSVHESLVISRSRKAFHGVMFHPSQSGMLTSANSRDGVALWDLRSPKHPILRYAGANGTCQNCMSVRFNSAGTHILALRRRQAPVLYAVHSPEPVAEFYHQDYYNSCTMKSCTFAGEGDQFVLSGSDDFNLYMWKIPEDGAGFHVPVEPPHIVLYGHRSIVNQVRYNPHYCLIASSGVEKIIKVWSAVEFPKMRGTLLEEAQGSDNPREIYSHEDYVSLVHHSGQPSFQYISHNYADQSTSEDPRMMAFFDSLVQRELECLAEETDSLDGSSSGGSVHDNDSDSSDTDQIVVDFLPLPPKRANPNGNRSQRCPNRLARLVAQRYSKNLRSQKRGALSERTDSDEPAHSMFRNSGRMIRPLRRRINLTRTAKRKTKVTSYRKPINLRSNGAAMAQDSSDNNNFSNFDNFDDNLAQPSTSTGYRGQNTSALFRIAEVDSDDDQSVSSRPISPRNQNGNQNNIPPNLVSIIPTPINGSRDSLGDSLRVEPPESESTNNSSPPPPENRRMNLRRVRRNGRLSLHRSDSSESPPPKDQADRASTSVVEQHSPKVGYNRTVARLMNETNESELESSCSTESSMWPAADVMGTPDSGVGTVVGSSTRNSQPRADDVSDDPEYQAFKFRQRVKKARRNYREHMDSDSN</sequence>
<feature type="compositionally biased region" description="Low complexity" evidence="4">
    <location>
        <begin position="617"/>
        <end position="628"/>
    </location>
</feature>
<keyword evidence="2" id="KW-0677">Repeat</keyword>
<feature type="region of interest" description="Disordered" evidence="4">
    <location>
        <begin position="429"/>
        <end position="452"/>
    </location>
</feature>
<dbReference type="Pfam" id="PF00400">
    <property type="entry name" value="WD40"/>
    <property type="match status" value="2"/>
</dbReference>
<evidence type="ECO:0000256" key="1">
    <source>
        <dbReference type="ARBA" id="ARBA00022574"/>
    </source>
</evidence>
<dbReference type="GO" id="GO:0005737">
    <property type="term" value="C:cytoplasm"/>
    <property type="evidence" value="ECO:0007669"/>
    <property type="project" value="TreeGrafter"/>
</dbReference>
<proteinExistence type="predicted"/>
<dbReference type="PROSITE" id="PS50082">
    <property type="entry name" value="WD_REPEATS_2"/>
    <property type="match status" value="2"/>
</dbReference>
<gene>
    <name evidence="5" type="ORF">B5V51_4230</name>
</gene>
<reference evidence="5" key="1">
    <citation type="submission" date="2017-09" db="EMBL/GenBank/DDBJ databases">
        <title>Contemporary evolution of a Lepidopteran species, Heliothis virescens, in response to modern agricultural practices.</title>
        <authorList>
            <person name="Fritz M.L."/>
            <person name="Deyonke A.M."/>
            <person name="Papanicolaou A."/>
            <person name="Micinski S."/>
            <person name="Westbrook J."/>
            <person name="Gould F."/>
        </authorList>
    </citation>
    <scope>NUCLEOTIDE SEQUENCE [LARGE SCALE GENOMIC DNA]</scope>
    <source>
        <strain evidence="5">HvINT-</strain>
        <tissue evidence="5">Whole body</tissue>
    </source>
</reference>
<dbReference type="PANTHER" id="PTHR15574:SF43">
    <property type="entry name" value="DDB1- AND CUL4-ASSOCIATED FACTOR 5"/>
    <property type="match status" value="1"/>
</dbReference>
<dbReference type="PROSITE" id="PS50294">
    <property type="entry name" value="WD_REPEATS_REGION"/>
    <property type="match status" value="2"/>
</dbReference>
<feature type="compositionally biased region" description="Basic residues" evidence="4">
    <location>
        <begin position="671"/>
        <end position="684"/>
    </location>
</feature>
<dbReference type="PANTHER" id="PTHR15574">
    <property type="entry name" value="WD REPEAT DOMAIN-CONTAINING FAMILY"/>
    <property type="match status" value="1"/>
</dbReference>
<dbReference type="InterPro" id="IPR015943">
    <property type="entry name" value="WD40/YVTN_repeat-like_dom_sf"/>
</dbReference>
<name>A0A2A4JBV0_HELVI</name>
<evidence type="ECO:0000256" key="4">
    <source>
        <dbReference type="SAM" id="MobiDB-lite"/>
    </source>
</evidence>
<dbReference type="GO" id="GO:0080008">
    <property type="term" value="C:Cul4-RING E3 ubiquitin ligase complex"/>
    <property type="evidence" value="ECO:0007669"/>
    <property type="project" value="TreeGrafter"/>
</dbReference>
<evidence type="ECO:0000256" key="2">
    <source>
        <dbReference type="ARBA" id="ARBA00022737"/>
    </source>
</evidence>
<feature type="region of interest" description="Disordered" evidence="4">
    <location>
        <begin position="740"/>
        <end position="805"/>
    </location>
</feature>
<comment type="caution">
    <text evidence="5">The sequence shown here is derived from an EMBL/GenBank/DDBJ whole genome shotgun (WGS) entry which is preliminary data.</text>
</comment>
<dbReference type="AlphaFoldDB" id="A0A2A4JBV0"/>
<evidence type="ECO:0000313" key="5">
    <source>
        <dbReference type="EMBL" id="PCG69329.1"/>
    </source>
</evidence>
<feature type="compositionally biased region" description="Low complexity" evidence="4">
    <location>
        <begin position="560"/>
        <end position="571"/>
    </location>
</feature>
<feature type="compositionally biased region" description="Basic and acidic residues" evidence="4">
    <location>
        <begin position="795"/>
        <end position="805"/>
    </location>
</feature>
<feature type="compositionally biased region" description="Polar residues" evidence="4">
    <location>
        <begin position="578"/>
        <end position="593"/>
    </location>
</feature>
<dbReference type="InterPro" id="IPR001680">
    <property type="entry name" value="WD40_rpt"/>
</dbReference>
<dbReference type="SMART" id="SM00320">
    <property type="entry name" value="WD40"/>
    <property type="match status" value="6"/>
</dbReference>
<feature type="compositionally biased region" description="Basic and acidic residues" evidence="4">
    <location>
        <begin position="500"/>
        <end position="511"/>
    </location>
</feature>
<evidence type="ECO:0000256" key="3">
    <source>
        <dbReference type="PROSITE-ProRule" id="PRU00221"/>
    </source>
</evidence>
<accession>A0A2A4JBV0</accession>
<dbReference type="GO" id="GO:0045717">
    <property type="term" value="P:negative regulation of fatty acid biosynthetic process"/>
    <property type="evidence" value="ECO:0007669"/>
    <property type="project" value="TreeGrafter"/>
</dbReference>
<feature type="repeat" description="WD" evidence="3">
    <location>
        <begin position="319"/>
        <end position="351"/>
    </location>
</feature>
<keyword evidence="1 3" id="KW-0853">WD repeat</keyword>
<protein>
    <submittedName>
        <fullName evidence="5">Uncharacterized protein</fullName>
    </submittedName>
</protein>
<feature type="region of interest" description="Disordered" evidence="4">
    <location>
        <begin position="556"/>
        <end position="716"/>
    </location>
</feature>